<dbReference type="InterPro" id="IPR036237">
    <property type="entry name" value="Xyl_isomerase-like_sf"/>
</dbReference>
<dbReference type="InterPro" id="IPR013022">
    <property type="entry name" value="Xyl_isomerase-like_TIM-brl"/>
</dbReference>
<dbReference type="EMBL" id="JBHLTM010000081">
    <property type="protein sequence ID" value="MFC0687089.1"/>
    <property type="molecule type" value="Genomic_DNA"/>
</dbReference>
<evidence type="ECO:0000313" key="3">
    <source>
        <dbReference type="Proteomes" id="UP001589858"/>
    </source>
</evidence>
<dbReference type="PANTHER" id="PTHR12110:SF48">
    <property type="entry name" value="BLL3656 PROTEIN"/>
    <property type="match status" value="1"/>
</dbReference>
<evidence type="ECO:0000259" key="1">
    <source>
        <dbReference type="Pfam" id="PF01261"/>
    </source>
</evidence>
<accession>A0ABV6SCZ2</accession>
<gene>
    <name evidence="2" type="ORF">ACFFF8_21115</name>
</gene>
<dbReference type="SUPFAM" id="SSF51658">
    <property type="entry name" value="Xylose isomerase-like"/>
    <property type="match status" value="1"/>
</dbReference>
<keyword evidence="3" id="KW-1185">Reference proteome</keyword>
<dbReference type="Gene3D" id="3.20.20.150">
    <property type="entry name" value="Divalent-metal-dependent TIM barrel enzymes"/>
    <property type="match status" value="1"/>
</dbReference>
<organism evidence="2 3">
    <name type="scientific">Novosphingobium clariflavum</name>
    <dbReference type="NCBI Taxonomy" id="2029884"/>
    <lineage>
        <taxon>Bacteria</taxon>
        <taxon>Pseudomonadati</taxon>
        <taxon>Pseudomonadota</taxon>
        <taxon>Alphaproteobacteria</taxon>
        <taxon>Sphingomonadales</taxon>
        <taxon>Sphingomonadaceae</taxon>
        <taxon>Novosphingobium</taxon>
    </lineage>
</organism>
<feature type="domain" description="Xylose isomerase-like TIM barrel" evidence="1">
    <location>
        <begin position="22"/>
        <end position="232"/>
    </location>
</feature>
<reference evidence="2 3" key="1">
    <citation type="submission" date="2024-09" db="EMBL/GenBank/DDBJ databases">
        <authorList>
            <person name="Sun Q."/>
            <person name="Mori K."/>
        </authorList>
    </citation>
    <scope>NUCLEOTIDE SEQUENCE [LARGE SCALE GENOMIC DNA]</scope>
    <source>
        <strain evidence="2 3">CICC 11035S</strain>
    </source>
</reference>
<evidence type="ECO:0000313" key="2">
    <source>
        <dbReference type="EMBL" id="MFC0687089.1"/>
    </source>
</evidence>
<dbReference type="Pfam" id="PF01261">
    <property type="entry name" value="AP_endonuc_2"/>
    <property type="match status" value="1"/>
</dbReference>
<dbReference type="RefSeq" id="WP_267221159.1">
    <property type="nucleotide sequence ID" value="NZ_JAPCWC010000009.1"/>
</dbReference>
<comment type="caution">
    <text evidence="2">The sequence shown here is derived from an EMBL/GenBank/DDBJ whole genome shotgun (WGS) entry which is preliminary data.</text>
</comment>
<protein>
    <submittedName>
        <fullName evidence="2">Sugar phosphate isomerase/epimerase family protein</fullName>
    </submittedName>
</protein>
<dbReference type="GO" id="GO:0016853">
    <property type="term" value="F:isomerase activity"/>
    <property type="evidence" value="ECO:0007669"/>
    <property type="project" value="UniProtKB-KW"/>
</dbReference>
<dbReference type="Proteomes" id="UP001589858">
    <property type="component" value="Unassembled WGS sequence"/>
</dbReference>
<dbReference type="PANTHER" id="PTHR12110">
    <property type="entry name" value="HYDROXYPYRUVATE ISOMERASE"/>
    <property type="match status" value="1"/>
</dbReference>
<keyword evidence="2" id="KW-0413">Isomerase</keyword>
<name>A0ABV6SCZ2_9SPHN</name>
<proteinExistence type="predicted"/>
<sequence length="266" mass="28058">MPHPLGIESRTVAGMGPVEHIRLAAELGCTRVSLGLAQDAGSNTGYPAWSLREDAALRRAVRAALAETGICIKVGEGVAASDLVSPAQRAGDFDLFAEIGAKRISAHDNGLERARARDQLGELATMAQERGMDLSIIFAPVLTIRSLPEALELVHEIGEDKASLTIDALHFFRTGGTVRQIAELDAALVGHARICDGALSGNAEGDSRSPRLIPGEGDLPLREFVDALPRSKTLGIDVTLPQAALGFEAAKDYVGEVVARTRALLA</sequence>
<dbReference type="InterPro" id="IPR050312">
    <property type="entry name" value="IolE/XylAMocC-like"/>
</dbReference>